<feature type="compositionally biased region" description="Gly residues" evidence="1">
    <location>
        <begin position="191"/>
        <end position="206"/>
    </location>
</feature>
<evidence type="ECO:0000313" key="2">
    <source>
        <dbReference type="EMBL" id="CAK0829906.1"/>
    </source>
</evidence>
<evidence type="ECO:0000313" key="3">
    <source>
        <dbReference type="Proteomes" id="UP001189429"/>
    </source>
</evidence>
<keyword evidence="3" id="KW-1185">Reference proteome</keyword>
<comment type="caution">
    <text evidence="2">The sequence shown here is derived from an EMBL/GenBank/DDBJ whole genome shotgun (WGS) entry which is preliminary data.</text>
</comment>
<sequence>MPKVCPGLVPGRAPSPRALCLPRDHVAFEPGPRGCSLRLVDGAITRVRFRNRGGVFEPELRATNCDAPAAQGLDVKSMANRVLEHFKVSFTVAPWSEEAQLTIKGFHMVFDAQCALVRDQGNETRAALLGSSPWMLGMISVALLIMEIAVGEAPMGGEAKLMEYRVARAWDILDVFHSVRIALEEGRESQGVGGDVGGGSAGGGVDGEGDREFEGLGNRASPGGASAAEEEGPPLAGVANDGAGKAARAPPAAAAAEGCGEDADANFLMPGDPEAPSMDEGHGEDQRWRLRCAGSAWARAGGGFEPEWRGLAQLEKASMDSQGAWKGRGCASLIGFPQDGASAQMQEHGDVFLAGREIMNKTILRGEPTVFCSDVRGSIRKTLPSQEPAVRGKTVALRQHHWKAVMQAGLGQYHIGTRDDGSSAEGQPGAPRIHSKLPPPDRRDLHLPFRNSLMKLRGVSLQDIAITCPEFTDETTGVLWRFKRIAVGARLRGESACCPMIAPPGVRASSPELHRRASSVSSSSSQAPPGPEWRKRRSRRAIQRMHMRNRANRKLERRALRDSGIALSAIVDSRGYSMRPPRMPRSPTAGVSNTVCVTISAQGGPVWTKAAEELSEFGEIARLDVSLSITLGTVLVTYFDVRCAQMALLSMASFAAPFPQAEQDCRIVLVDVPSLCQKLGRTTGFQDFGEVAQVDIVAGQSVVEFYDCRSAQALLAAAGDCATPLPASAVLPSTRPPKDASGHLPAPQRGRACDVAGRREAQDFEKEWKFGVDPGAILRGEDKRTTVMVKNLYAAEKGKGLSRQGLLLLLDRCGLGGRYSFFYMPCNEKKGEHGLPGFE</sequence>
<accession>A0ABN9SGL9</accession>
<dbReference type="EMBL" id="CAUYUJ010010646">
    <property type="protein sequence ID" value="CAK0829906.1"/>
    <property type="molecule type" value="Genomic_DNA"/>
</dbReference>
<dbReference type="Proteomes" id="UP001189429">
    <property type="component" value="Unassembled WGS sequence"/>
</dbReference>
<gene>
    <name evidence="2" type="ORF">PCOR1329_LOCUS28698</name>
</gene>
<reference evidence="2" key="1">
    <citation type="submission" date="2023-10" db="EMBL/GenBank/DDBJ databases">
        <authorList>
            <person name="Chen Y."/>
            <person name="Shah S."/>
            <person name="Dougan E. K."/>
            <person name="Thang M."/>
            <person name="Chan C."/>
        </authorList>
    </citation>
    <scope>NUCLEOTIDE SEQUENCE [LARGE SCALE GENOMIC DNA]</scope>
</reference>
<name>A0ABN9SGL9_9DINO</name>
<organism evidence="2 3">
    <name type="scientific">Prorocentrum cordatum</name>
    <dbReference type="NCBI Taxonomy" id="2364126"/>
    <lineage>
        <taxon>Eukaryota</taxon>
        <taxon>Sar</taxon>
        <taxon>Alveolata</taxon>
        <taxon>Dinophyceae</taxon>
        <taxon>Prorocentrales</taxon>
        <taxon>Prorocentraceae</taxon>
        <taxon>Prorocentrum</taxon>
    </lineage>
</organism>
<proteinExistence type="predicted"/>
<feature type="region of interest" description="Disordered" evidence="1">
    <location>
        <begin position="505"/>
        <end position="539"/>
    </location>
</feature>
<feature type="region of interest" description="Disordered" evidence="1">
    <location>
        <begin position="187"/>
        <end position="235"/>
    </location>
</feature>
<evidence type="ECO:0000256" key="1">
    <source>
        <dbReference type="SAM" id="MobiDB-lite"/>
    </source>
</evidence>
<protein>
    <submittedName>
        <fullName evidence="2">Uncharacterized protein</fullName>
    </submittedName>
</protein>
<feature type="region of interest" description="Disordered" evidence="1">
    <location>
        <begin position="415"/>
        <end position="446"/>
    </location>
</feature>